<sequence>MALMENDDGYAVEGFYVRKDSIDIFVRYASRAAIGAIPVVHNVHYVKSIRTIDADTAESLTEAMQKLLKYARAMEGA</sequence>
<evidence type="ECO:0000313" key="1">
    <source>
        <dbReference type="EMBL" id="AFU58498.1"/>
    </source>
</evidence>
<gene>
    <name evidence="1" type="ordered locus">Ngar_c15650</name>
</gene>
<dbReference type="InParanoid" id="K0IHS3"/>
<protein>
    <submittedName>
        <fullName evidence="1">Uncharacterized protein</fullName>
    </submittedName>
</protein>
<evidence type="ECO:0000313" key="2">
    <source>
        <dbReference type="Proteomes" id="UP000008037"/>
    </source>
</evidence>
<dbReference type="AlphaFoldDB" id="K0IHS3"/>
<reference evidence="1 2" key="1">
    <citation type="journal article" date="2012" name="Environ. Microbiol.">
        <title>The genome of the ammonia-oxidizing Candidatus Nitrososphaera gargensis: insights into metabolic versatility and environmental adaptations.</title>
        <authorList>
            <person name="Spang A."/>
            <person name="Poehlein A."/>
            <person name="Offre P."/>
            <person name="Zumbragel S."/>
            <person name="Haider S."/>
            <person name="Rychlik N."/>
            <person name="Nowka B."/>
            <person name="Schmeisser C."/>
            <person name="Lebedeva E.V."/>
            <person name="Rattei T."/>
            <person name="Bohm C."/>
            <person name="Schmid M."/>
            <person name="Galushko A."/>
            <person name="Hatzenpichler R."/>
            <person name="Weinmaier T."/>
            <person name="Daniel R."/>
            <person name="Schleper C."/>
            <person name="Spieck E."/>
            <person name="Streit W."/>
            <person name="Wagner M."/>
        </authorList>
    </citation>
    <scope>NUCLEOTIDE SEQUENCE [LARGE SCALE GENOMIC DNA]</scope>
    <source>
        <strain evidence="2">Ga9.2</strain>
    </source>
</reference>
<accession>K0IHS3</accession>
<dbReference type="EMBL" id="CP002408">
    <property type="protein sequence ID" value="AFU58498.1"/>
    <property type="molecule type" value="Genomic_DNA"/>
</dbReference>
<proteinExistence type="predicted"/>
<dbReference type="KEGG" id="nga:Ngar_c15650"/>
<name>K0IHS3_NITGG</name>
<dbReference type="BioCyc" id="CNIT1237085:G1324-1563-MONOMER"/>
<dbReference type="HOGENOM" id="CLU_2629850_0_0_2"/>
<dbReference type="Proteomes" id="UP000008037">
    <property type="component" value="Chromosome"/>
</dbReference>
<keyword evidence="2" id="KW-1185">Reference proteome</keyword>
<organism evidence="1 2">
    <name type="scientific">Nitrososphaera gargensis (strain Ga9.2)</name>
    <dbReference type="NCBI Taxonomy" id="1237085"/>
    <lineage>
        <taxon>Archaea</taxon>
        <taxon>Nitrososphaerota</taxon>
        <taxon>Nitrososphaeria</taxon>
        <taxon>Nitrososphaerales</taxon>
        <taxon>Nitrososphaeraceae</taxon>
        <taxon>Nitrososphaera</taxon>
    </lineage>
</organism>